<organism evidence="12 13">
    <name type="scientific">Trichinella murrelli</name>
    <dbReference type="NCBI Taxonomy" id="144512"/>
    <lineage>
        <taxon>Eukaryota</taxon>
        <taxon>Metazoa</taxon>
        <taxon>Ecdysozoa</taxon>
        <taxon>Nematoda</taxon>
        <taxon>Enoplea</taxon>
        <taxon>Dorylaimia</taxon>
        <taxon>Trichinellida</taxon>
        <taxon>Trichinellidae</taxon>
        <taxon>Trichinella</taxon>
    </lineage>
</organism>
<dbReference type="GO" id="GO:0030553">
    <property type="term" value="F:cGMP binding"/>
    <property type="evidence" value="ECO:0007669"/>
    <property type="project" value="TreeGrafter"/>
</dbReference>
<evidence type="ECO:0000256" key="8">
    <source>
        <dbReference type="ARBA" id="ARBA00023303"/>
    </source>
</evidence>
<keyword evidence="6 10" id="KW-0472">Membrane</keyword>
<keyword evidence="3 10" id="KW-0812">Transmembrane</keyword>
<accession>A0A0V0U7N4</accession>
<dbReference type="InterPro" id="IPR000595">
    <property type="entry name" value="cNMP-bd_dom"/>
</dbReference>
<keyword evidence="4 10" id="KW-1133">Transmembrane helix</keyword>
<dbReference type="InterPro" id="IPR014710">
    <property type="entry name" value="RmlC-like_jellyroll"/>
</dbReference>
<comment type="subcellular location">
    <subcellularLocation>
        <location evidence="1">Membrane</location>
        <topology evidence="1">Multi-pass membrane protein</topology>
    </subcellularLocation>
</comment>
<dbReference type="GO" id="GO:0005222">
    <property type="term" value="F:intracellularly cAMP-activated cation channel activity"/>
    <property type="evidence" value="ECO:0007669"/>
    <property type="project" value="TreeGrafter"/>
</dbReference>
<evidence type="ECO:0000256" key="3">
    <source>
        <dbReference type="ARBA" id="ARBA00022692"/>
    </source>
</evidence>
<feature type="transmembrane region" description="Helical" evidence="10">
    <location>
        <begin position="291"/>
        <end position="311"/>
    </location>
</feature>
<dbReference type="EMBL" id="JYDJ01000046">
    <property type="protein sequence ID" value="KRX47200.1"/>
    <property type="molecule type" value="Genomic_DNA"/>
</dbReference>
<dbReference type="GO" id="GO:0044877">
    <property type="term" value="F:protein-containing complex binding"/>
    <property type="evidence" value="ECO:0007669"/>
    <property type="project" value="TreeGrafter"/>
</dbReference>
<dbReference type="InterPro" id="IPR005821">
    <property type="entry name" value="Ion_trans_dom"/>
</dbReference>
<evidence type="ECO:0000256" key="2">
    <source>
        <dbReference type="ARBA" id="ARBA00022448"/>
    </source>
</evidence>
<reference evidence="12 13" key="1">
    <citation type="submission" date="2015-01" db="EMBL/GenBank/DDBJ databases">
        <title>Evolution of Trichinella species and genotypes.</title>
        <authorList>
            <person name="Korhonen P.K."/>
            <person name="Edoardo P."/>
            <person name="Giuseppe L.R."/>
            <person name="Gasser R.B."/>
        </authorList>
    </citation>
    <scope>NUCLEOTIDE SEQUENCE [LARGE SCALE GENOMIC DNA]</scope>
    <source>
        <strain evidence="12">ISS417</strain>
    </source>
</reference>
<dbReference type="FunFam" id="1.10.287.630:FF:000001">
    <property type="entry name" value="Cyclic nucleotide-gated channel alpha 3"/>
    <property type="match status" value="1"/>
</dbReference>
<dbReference type="Gene3D" id="2.60.120.10">
    <property type="entry name" value="Jelly Rolls"/>
    <property type="match status" value="1"/>
</dbReference>
<keyword evidence="13" id="KW-1185">Reference proteome</keyword>
<dbReference type="GO" id="GO:0005886">
    <property type="term" value="C:plasma membrane"/>
    <property type="evidence" value="ECO:0007669"/>
    <property type="project" value="TreeGrafter"/>
</dbReference>
<dbReference type="PANTHER" id="PTHR45638">
    <property type="entry name" value="CYCLIC NUCLEOTIDE-GATED CATION CHANNEL SUBUNIT A"/>
    <property type="match status" value="1"/>
</dbReference>
<dbReference type="STRING" id="144512.A0A0V0U7N4"/>
<feature type="coiled-coil region" evidence="9">
    <location>
        <begin position="710"/>
        <end position="755"/>
    </location>
</feature>
<dbReference type="CDD" id="cd00038">
    <property type="entry name" value="CAP_ED"/>
    <property type="match status" value="1"/>
</dbReference>
<dbReference type="OrthoDB" id="421226at2759"/>
<feature type="domain" description="Cyclic nucleotide-binding" evidence="11">
    <location>
        <begin position="572"/>
        <end position="678"/>
    </location>
</feature>
<evidence type="ECO:0000313" key="12">
    <source>
        <dbReference type="EMBL" id="KRX47200.1"/>
    </source>
</evidence>
<evidence type="ECO:0000256" key="7">
    <source>
        <dbReference type="ARBA" id="ARBA00023286"/>
    </source>
</evidence>
<dbReference type="PROSITE" id="PS00889">
    <property type="entry name" value="CNMP_BINDING_2"/>
    <property type="match status" value="1"/>
</dbReference>
<feature type="transmembrane region" description="Helical" evidence="10">
    <location>
        <begin position="259"/>
        <end position="279"/>
    </location>
</feature>
<evidence type="ECO:0000259" key="11">
    <source>
        <dbReference type="PROSITE" id="PS50042"/>
    </source>
</evidence>
<feature type="transmembrane region" description="Helical" evidence="10">
    <location>
        <begin position="395"/>
        <end position="416"/>
    </location>
</feature>
<dbReference type="Gene3D" id="1.10.287.630">
    <property type="entry name" value="Helix hairpin bin"/>
    <property type="match status" value="1"/>
</dbReference>
<evidence type="ECO:0000256" key="1">
    <source>
        <dbReference type="ARBA" id="ARBA00004141"/>
    </source>
</evidence>
<comment type="caution">
    <text evidence="12">The sequence shown here is derived from an EMBL/GenBank/DDBJ whole genome shotgun (WGS) entry which is preliminary data.</text>
</comment>
<dbReference type="Proteomes" id="UP000055048">
    <property type="component" value="Unassembled WGS sequence"/>
</dbReference>
<dbReference type="SUPFAM" id="SSF81324">
    <property type="entry name" value="Voltage-gated potassium channels"/>
    <property type="match status" value="1"/>
</dbReference>
<name>A0A0V0U7N4_9BILA</name>
<dbReference type="Pfam" id="PF00027">
    <property type="entry name" value="cNMP_binding"/>
    <property type="match status" value="1"/>
</dbReference>
<evidence type="ECO:0000256" key="10">
    <source>
        <dbReference type="SAM" id="Phobius"/>
    </source>
</evidence>
<dbReference type="GO" id="GO:0005223">
    <property type="term" value="F:intracellularly cGMP-activated cation channel activity"/>
    <property type="evidence" value="ECO:0007669"/>
    <property type="project" value="TreeGrafter"/>
</dbReference>
<dbReference type="SMART" id="SM00100">
    <property type="entry name" value="cNMP"/>
    <property type="match status" value="1"/>
</dbReference>
<dbReference type="PROSITE" id="PS50042">
    <property type="entry name" value="CNMP_BINDING_3"/>
    <property type="match status" value="1"/>
</dbReference>
<keyword evidence="9" id="KW-0175">Coiled coil</keyword>
<evidence type="ECO:0000256" key="6">
    <source>
        <dbReference type="ARBA" id="ARBA00023136"/>
    </source>
</evidence>
<sequence length="766" mass="88685">MRDEEREARRNGEEVDDDFYGNGSQCTEWQTHFSAKNFSFKIILNLVHMSDKAMWNSASDTGWCPDKSEDEIIQLSSISGELDEKSNFHKENLFEKFCRSQRLKWILLCSEQKCTNVSGSMLCVDGDCSNWNSDCSDPSKLDFSILFSFSFLHQADRFVNAETPMQAPCQGRGQRASLPLTLSTFVPNTTKQTPKSQSLDRLINWRTKKPFSTENVQDDDFIRKFAVGYTATAYADDIHRKGFLGWLESKVVLPYGNAYYYWTAVVTVAVAYNVITILLRAVFDEYQHPYYIMWLVLDYCCDLIYICDMLVKFRTGYLEHGLMVRDLRKLALNYVKRLRFVLDVVSILPTDIFYIYLQNINNPIVRLNRVFKLPSVFDFAEKTESRTSWPNAFRLFCLIACILTIIHINGCLYFAVSEAMGLGSDQWVYNDNNLTDSFSRRYFYSFYWSTLTLTTIGETPYPEKDEEILFNTVDYLIGVLIFATLVGNIGSMIANMNAARTEFQARMDAIKQFMESHRVERELQRRVIAWYDYQWTNKTNLNSDAALATLPPKLRAEIAIHVHFKTLRKVTIFQDCEAGLLVELVLRLRRQVFSPSDYICRKGDVGKEMYIVKEGKLSVVSDDALTVYATLAEGAVFGELSILNIAGNKNGNRRTANIRSVGYSDLFTLSKDDLWNVLKYYPEAKKLLINKGKEILRKDNLLDETVEDEQEQADRLADSFQARLQALKDRYETVIGRYEEMHRRMNRRIAFLESKLDRRYCQDTTV</sequence>
<dbReference type="PANTHER" id="PTHR45638:SF11">
    <property type="entry name" value="CYCLIC NUCLEOTIDE-GATED CATION CHANNEL SUBUNIT A"/>
    <property type="match status" value="1"/>
</dbReference>
<dbReference type="Pfam" id="PF16526">
    <property type="entry name" value="CLZ"/>
    <property type="match status" value="1"/>
</dbReference>
<dbReference type="GO" id="GO:0017071">
    <property type="term" value="C:intracellular cyclic nucleotide activated cation channel complex"/>
    <property type="evidence" value="ECO:0007669"/>
    <property type="project" value="TreeGrafter"/>
</dbReference>
<dbReference type="PROSITE" id="PS00888">
    <property type="entry name" value="CNMP_BINDING_1"/>
    <property type="match status" value="1"/>
</dbReference>
<gene>
    <name evidence="12" type="ORF">T05_5886</name>
</gene>
<feature type="transmembrane region" description="Helical" evidence="10">
    <location>
        <begin position="475"/>
        <end position="498"/>
    </location>
</feature>
<protein>
    <submittedName>
        <fullName evidence="12">Cyclic nucleotide-gated cation channel</fullName>
    </submittedName>
</protein>
<keyword evidence="5" id="KW-0406">Ion transport</keyword>
<keyword evidence="8" id="KW-0407">Ion channel</keyword>
<dbReference type="InterPro" id="IPR050866">
    <property type="entry name" value="CNG_cation_channel"/>
</dbReference>
<keyword evidence="7" id="KW-1071">Ligand-gated ion channel</keyword>
<dbReference type="SUPFAM" id="SSF51206">
    <property type="entry name" value="cAMP-binding domain-like"/>
    <property type="match status" value="1"/>
</dbReference>
<dbReference type="InterPro" id="IPR018488">
    <property type="entry name" value="cNMP-bd_CS"/>
</dbReference>
<evidence type="ECO:0000256" key="4">
    <source>
        <dbReference type="ARBA" id="ARBA00022989"/>
    </source>
</evidence>
<dbReference type="AlphaFoldDB" id="A0A0V0U7N4"/>
<evidence type="ECO:0000313" key="13">
    <source>
        <dbReference type="Proteomes" id="UP000055048"/>
    </source>
</evidence>
<dbReference type="Gene3D" id="1.10.287.70">
    <property type="match status" value="1"/>
</dbReference>
<keyword evidence="2" id="KW-0813">Transport</keyword>
<dbReference type="FunFam" id="2.60.120.10:FF:000002">
    <property type="entry name" value="Cyclic nucleotide gated channel alpha 1a"/>
    <property type="match status" value="1"/>
</dbReference>
<dbReference type="InterPro" id="IPR018490">
    <property type="entry name" value="cNMP-bd_dom_sf"/>
</dbReference>
<evidence type="ECO:0000256" key="5">
    <source>
        <dbReference type="ARBA" id="ARBA00023065"/>
    </source>
</evidence>
<dbReference type="InterPro" id="IPR032406">
    <property type="entry name" value="CLZ_dom"/>
</dbReference>
<proteinExistence type="predicted"/>
<dbReference type="Pfam" id="PF00520">
    <property type="entry name" value="Ion_trans"/>
    <property type="match status" value="1"/>
</dbReference>
<evidence type="ECO:0000256" key="9">
    <source>
        <dbReference type="SAM" id="Coils"/>
    </source>
</evidence>
<dbReference type="FunFam" id="1.10.287.70:FF:000072">
    <property type="entry name" value="Cyclic nucleotide gated channel beta 3"/>
    <property type="match status" value="1"/>
</dbReference>